<dbReference type="GO" id="GO:0004175">
    <property type="term" value="F:endopeptidase activity"/>
    <property type="evidence" value="ECO:0007669"/>
    <property type="project" value="UniProtKB-ARBA"/>
</dbReference>
<dbReference type="Pfam" id="PF02517">
    <property type="entry name" value="Rce1-like"/>
    <property type="match status" value="1"/>
</dbReference>
<gene>
    <name evidence="4" type="ORF">C1877_00040</name>
</gene>
<evidence type="ECO:0000256" key="1">
    <source>
        <dbReference type="SAM" id="MobiDB-lite"/>
    </source>
</evidence>
<feature type="transmembrane region" description="Helical" evidence="2">
    <location>
        <begin position="204"/>
        <end position="225"/>
    </location>
</feature>
<feature type="domain" description="CAAX prenyl protease 2/Lysostaphin resistance protein A-like" evidence="3">
    <location>
        <begin position="164"/>
        <end position="273"/>
    </location>
</feature>
<dbReference type="Proteomes" id="UP000254000">
    <property type="component" value="Unassembled WGS sequence"/>
</dbReference>
<dbReference type="InterPro" id="IPR003675">
    <property type="entry name" value="Rce1/LyrA-like_dom"/>
</dbReference>
<keyword evidence="4" id="KW-0378">Hydrolase</keyword>
<dbReference type="InterPro" id="IPR052710">
    <property type="entry name" value="CAAX_protease"/>
</dbReference>
<dbReference type="EMBL" id="PPTS01000001">
    <property type="protein sequence ID" value="RDB67328.1"/>
    <property type="molecule type" value="Genomic_DNA"/>
</dbReference>
<organism evidence="4 5">
    <name type="scientific">Gordonibacter pamelaeae</name>
    <dbReference type="NCBI Taxonomy" id="471189"/>
    <lineage>
        <taxon>Bacteria</taxon>
        <taxon>Bacillati</taxon>
        <taxon>Actinomycetota</taxon>
        <taxon>Coriobacteriia</taxon>
        <taxon>Eggerthellales</taxon>
        <taxon>Eggerthellaceae</taxon>
        <taxon>Gordonibacter</taxon>
    </lineage>
</organism>
<dbReference type="GO" id="GO:0080120">
    <property type="term" value="P:CAAX-box protein maturation"/>
    <property type="evidence" value="ECO:0007669"/>
    <property type="project" value="UniProtKB-ARBA"/>
</dbReference>
<proteinExistence type="predicted"/>
<dbReference type="GO" id="GO:0008237">
    <property type="term" value="F:metallopeptidase activity"/>
    <property type="evidence" value="ECO:0007669"/>
    <property type="project" value="UniProtKB-KW"/>
</dbReference>
<keyword evidence="2" id="KW-0812">Transmembrane</keyword>
<evidence type="ECO:0000256" key="2">
    <source>
        <dbReference type="SAM" id="Phobius"/>
    </source>
</evidence>
<keyword evidence="2" id="KW-1133">Transmembrane helix</keyword>
<accession>A0A369MA74</accession>
<feature type="transmembrane region" description="Helical" evidence="2">
    <location>
        <begin position="91"/>
        <end position="116"/>
    </location>
</feature>
<sequence length="325" mass="32977">MVRGHADDGNRLERERRQPAGSGTCRPSFAACHRFASVSAAVSRTCRCRASIILHPMNLPALRRRHLLAYIVVSCALAVACLNVVPGGSLGAVVVQTAAAGVAVIVVLALFDPAALKSRHPVPRNARGAFLMCAGVLAIALAAGLATVGLAGAEAGIKPPGSADIALFLILCLLTGVFEEALFRGVLFRSFAEVLEGTGTYRPLLVAAAASAAIFGILHVSGTAAPPVDAVSLVQLAGKPVQAALFGVIMAGVYAQSGNLWLAVGAHAALNALSELPSFATSGLLVETYVTGSPADLAVLLGTIALFVPLAAVAARGLARAGRLA</sequence>
<feature type="transmembrane region" description="Helical" evidence="2">
    <location>
        <begin position="165"/>
        <end position="183"/>
    </location>
</feature>
<protein>
    <submittedName>
        <fullName evidence="4">CPBP family intramembrane metalloprotease</fullName>
    </submittedName>
</protein>
<dbReference type="PANTHER" id="PTHR36435">
    <property type="entry name" value="SLR1288 PROTEIN"/>
    <property type="match status" value="1"/>
</dbReference>
<feature type="compositionally biased region" description="Basic and acidic residues" evidence="1">
    <location>
        <begin position="1"/>
        <end position="18"/>
    </location>
</feature>
<feature type="transmembrane region" description="Helical" evidence="2">
    <location>
        <begin position="128"/>
        <end position="153"/>
    </location>
</feature>
<dbReference type="PANTHER" id="PTHR36435:SF1">
    <property type="entry name" value="CAAX AMINO TERMINAL PROTEASE FAMILY PROTEIN"/>
    <property type="match status" value="1"/>
</dbReference>
<evidence type="ECO:0000313" key="4">
    <source>
        <dbReference type="EMBL" id="RDB67328.1"/>
    </source>
</evidence>
<feature type="transmembrane region" description="Helical" evidence="2">
    <location>
        <begin position="297"/>
        <end position="319"/>
    </location>
</feature>
<name>A0A369MA74_9ACTN</name>
<keyword evidence="4" id="KW-0482">Metalloprotease</keyword>
<keyword evidence="5" id="KW-1185">Reference proteome</keyword>
<reference evidence="4 5" key="1">
    <citation type="journal article" date="2018" name="Elife">
        <title>Discovery and characterization of a prevalent human gut bacterial enzyme sufficient for the inactivation of a family of plant toxins.</title>
        <authorList>
            <person name="Koppel N."/>
            <person name="Bisanz J.E."/>
            <person name="Pandelia M.E."/>
            <person name="Turnbaugh P.J."/>
            <person name="Balskus E.P."/>
        </authorList>
    </citation>
    <scope>NUCLEOTIDE SEQUENCE [LARGE SCALE GENOMIC DNA]</scope>
    <source>
        <strain evidence="4 5">3C</strain>
    </source>
</reference>
<evidence type="ECO:0000313" key="5">
    <source>
        <dbReference type="Proteomes" id="UP000254000"/>
    </source>
</evidence>
<comment type="caution">
    <text evidence="4">The sequence shown here is derived from an EMBL/GenBank/DDBJ whole genome shotgun (WGS) entry which is preliminary data.</text>
</comment>
<dbReference type="AlphaFoldDB" id="A0A369MA74"/>
<dbReference type="OrthoDB" id="3177917at2"/>
<feature type="transmembrane region" description="Helical" evidence="2">
    <location>
        <begin position="67"/>
        <end position="85"/>
    </location>
</feature>
<evidence type="ECO:0000259" key="3">
    <source>
        <dbReference type="Pfam" id="PF02517"/>
    </source>
</evidence>
<keyword evidence="4" id="KW-0645">Protease</keyword>
<feature type="region of interest" description="Disordered" evidence="1">
    <location>
        <begin position="1"/>
        <end position="25"/>
    </location>
</feature>
<dbReference type="GO" id="GO:0006508">
    <property type="term" value="P:proteolysis"/>
    <property type="evidence" value="ECO:0007669"/>
    <property type="project" value="UniProtKB-KW"/>
</dbReference>
<keyword evidence="2" id="KW-0472">Membrane</keyword>